<organism evidence="3 4">
    <name type="scientific">Taibaiella chishuiensis</name>
    <dbReference type="NCBI Taxonomy" id="1434707"/>
    <lineage>
        <taxon>Bacteria</taxon>
        <taxon>Pseudomonadati</taxon>
        <taxon>Bacteroidota</taxon>
        <taxon>Chitinophagia</taxon>
        <taxon>Chitinophagales</taxon>
        <taxon>Chitinophagaceae</taxon>
        <taxon>Taibaiella</taxon>
    </lineage>
</organism>
<dbReference type="PANTHER" id="PTHR47307">
    <property type="entry name" value="GLUTATHIONE-REGULATED POTASSIUM-EFFLUX SYSTEM ANCILLARY PROTEIN KEFG"/>
    <property type="match status" value="1"/>
</dbReference>
<dbReference type="Gene3D" id="3.40.50.360">
    <property type="match status" value="1"/>
</dbReference>
<keyword evidence="1" id="KW-0560">Oxidoreductase</keyword>
<accession>A0A2P8DD63</accession>
<evidence type="ECO:0000256" key="1">
    <source>
        <dbReference type="ARBA" id="ARBA00023002"/>
    </source>
</evidence>
<proteinExistence type="predicted"/>
<dbReference type="InterPro" id="IPR046980">
    <property type="entry name" value="KefG/KefF"/>
</dbReference>
<feature type="domain" description="Flavodoxin-like fold" evidence="2">
    <location>
        <begin position="3"/>
        <end position="160"/>
    </location>
</feature>
<dbReference type="SUPFAM" id="SSF52218">
    <property type="entry name" value="Flavoproteins"/>
    <property type="match status" value="1"/>
</dbReference>
<evidence type="ECO:0000313" key="4">
    <source>
        <dbReference type="Proteomes" id="UP000240572"/>
    </source>
</evidence>
<dbReference type="InterPro" id="IPR003680">
    <property type="entry name" value="Flavodoxin_fold"/>
</dbReference>
<gene>
    <name evidence="3" type="ORF">B0I18_1011271</name>
</gene>
<dbReference type="Proteomes" id="UP000240572">
    <property type="component" value="Unassembled WGS sequence"/>
</dbReference>
<dbReference type="GO" id="GO:0003955">
    <property type="term" value="F:NAD(P)H dehydrogenase (quinone) activity"/>
    <property type="evidence" value="ECO:0007669"/>
    <property type="project" value="TreeGrafter"/>
</dbReference>
<dbReference type="GO" id="GO:0010181">
    <property type="term" value="F:FMN binding"/>
    <property type="evidence" value="ECO:0007669"/>
    <property type="project" value="TreeGrafter"/>
</dbReference>
<dbReference type="PANTHER" id="PTHR47307:SF1">
    <property type="entry name" value="GLUTATHIONE-REGULATED POTASSIUM-EFFLUX SYSTEM ANCILLARY PROTEIN KEFG"/>
    <property type="match status" value="1"/>
</dbReference>
<protein>
    <submittedName>
        <fullName evidence="3">Kef-type potassium/proton antiporter accessory protein (CPA2 family)</fullName>
    </submittedName>
</protein>
<dbReference type="InterPro" id="IPR029039">
    <property type="entry name" value="Flavoprotein-like_sf"/>
</dbReference>
<evidence type="ECO:0000313" key="3">
    <source>
        <dbReference type="EMBL" id="PSK95107.1"/>
    </source>
</evidence>
<comment type="caution">
    <text evidence="3">The sequence shown here is derived from an EMBL/GenBank/DDBJ whole genome shotgun (WGS) entry which is preliminary data.</text>
</comment>
<name>A0A2P8DD63_9BACT</name>
<evidence type="ECO:0000259" key="2">
    <source>
        <dbReference type="Pfam" id="PF02525"/>
    </source>
</evidence>
<dbReference type="GO" id="GO:0009055">
    <property type="term" value="F:electron transfer activity"/>
    <property type="evidence" value="ECO:0007669"/>
    <property type="project" value="TreeGrafter"/>
</dbReference>
<dbReference type="EMBL" id="PYGD01000001">
    <property type="protein sequence ID" value="PSK95107.1"/>
    <property type="molecule type" value="Genomic_DNA"/>
</dbReference>
<dbReference type="RefSeq" id="WP_106521777.1">
    <property type="nucleotide sequence ID" value="NZ_PYGD01000001.1"/>
</dbReference>
<dbReference type="AlphaFoldDB" id="A0A2P8DD63"/>
<sequence length="207" mass="23980">MAKILLVVAHPALEKSRNNIRLMKAAASVDQVQIRDLYELYPRFYINTQKEQEYLEQHDVIILQHPFYWYSIPALMKQYLDTVFTHGWAYGKGVNKLKDKIIFNAITTSGTRESYSEEEHNRFPLASYLVPVNQLAFVCKMRYLPPFVMHESGKADASASSLHAKHFKTLLRMFSNNDFDPEALKALEYLNDHNLDTDTTATPVYKT</sequence>
<dbReference type="Pfam" id="PF02525">
    <property type="entry name" value="Flavodoxin_2"/>
    <property type="match status" value="1"/>
</dbReference>
<reference evidence="3 4" key="1">
    <citation type="submission" date="2018-03" db="EMBL/GenBank/DDBJ databases">
        <title>Genomic Encyclopedia of Type Strains, Phase III (KMG-III): the genomes of soil and plant-associated and newly described type strains.</title>
        <authorList>
            <person name="Whitman W."/>
        </authorList>
    </citation>
    <scope>NUCLEOTIDE SEQUENCE [LARGE SCALE GENOMIC DNA]</scope>
    <source>
        <strain evidence="3 4">CGMCC 1.12700</strain>
    </source>
</reference>
<dbReference type="OrthoDB" id="652200at2"/>
<keyword evidence="4" id="KW-1185">Reference proteome</keyword>